<dbReference type="AlphaFoldDB" id="A0A2J6RYT3"/>
<name>A0A2J6RYT3_HYAVF</name>
<proteinExistence type="predicted"/>
<dbReference type="PANTHER" id="PTHR38790">
    <property type="entry name" value="2EXR DOMAIN-CONTAINING PROTEIN-RELATED"/>
    <property type="match status" value="1"/>
</dbReference>
<evidence type="ECO:0000313" key="1">
    <source>
        <dbReference type="EMBL" id="PMD43655.1"/>
    </source>
</evidence>
<gene>
    <name evidence="1" type="ORF">L207DRAFT_564293</name>
</gene>
<organism evidence="1 2">
    <name type="scientific">Hyaloscypha variabilis (strain UAMH 11265 / GT02V1 / F)</name>
    <name type="common">Meliniomyces variabilis</name>
    <dbReference type="NCBI Taxonomy" id="1149755"/>
    <lineage>
        <taxon>Eukaryota</taxon>
        <taxon>Fungi</taxon>
        <taxon>Dikarya</taxon>
        <taxon>Ascomycota</taxon>
        <taxon>Pezizomycotina</taxon>
        <taxon>Leotiomycetes</taxon>
        <taxon>Helotiales</taxon>
        <taxon>Hyaloscyphaceae</taxon>
        <taxon>Hyaloscypha</taxon>
        <taxon>Hyaloscypha variabilis</taxon>
    </lineage>
</organism>
<dbReference type="Proteomes" id="UP000235786">
    <property type="component" value="Unassembled WGS sequence"/>
</dbReference>
<keyword evidence="2" id="KW-1185">Reference proteome</keyword>
<reference evidence="1 2" key="1">
    <citation type="submission" date="2016-04" db="EMBL/GenBank/DDBJ databases">
        <title>A degradative enzymes factory behind the ericoid mycorrhizal symbiosis.</title>
        <authorList>
            <consortium name="DOE Joint Genome Institute"/>
            <person name="Martino E."/>
            <person name="Morin E."/>
            <person name="Grelet G."/>
            <person name="Kuo A."/>
            <person name="Kohler A."/>
            <person name="Daghino S."/>
            <person name="Barry K."/>
            <person name="Choi C."/>
            <person name="Cichocki N."/>
            <person name="Clum A."/>
            <person name="Copeland A."/>
            <person name="Hainaut M."/>
            <person name="Haridas S."/>
            <person name="Labutti K."/>
            <person name="Lindquist E."/>
            <person name="Lipzen A."/>
            <person name="Khouja H.-R."/>
            <person name="Murat C."/>
            <person name="Ohm R."/>
            <person name="Olson A."/>
            <person name="Spatafora J."/>
            <person name="Veneault-Fourrey C."/>
            <person name="Henrissat B."/>
            <person name="Grigoriev I."/>
            <person name="Martin F."/>
            <person name="Perotto S."/>
        </authorList>
    </citation>
    <scope>NUCLEOTIDE SEQUENCE [LARGE SCALE GENOMIC DNA]</scope>
    <source>
        <strain evidence="1 2">F</strain>
    </source>
</reference>
<dbReference type="EMBL" id="KZ613942">
    <property type="protein sequence ID" value="PMD43655.1"/>
    <property type="molecule type" value="Genomic_DNA"/>
</dbReference>
<protein>
    <submittedName>
        <fullName evidence="1">Uncharacterized protein</fullName>
    </submittedName>
</protein>
<sequence length="281" mass="32516">MAPLRGTKRRRATRLTMPKKKRKIELVDRMQEEVIAPQEGIHSLAWAQAIVPQPQGLLKLPIEVRNMIYGYLDQWTIISPRKSKKGKFVNRLQYYKAIDTCVTLSQVCKQLFVDITGSGLLYYTNHFLFYTPFTMTQYLASIQPYRNFRAISLRIPICRNMSITGSLATLASFPSLTRLIIVFDIPTYLCTVMVPSPRPGVRMYKLKTEVLQQREGENWDMLRSRLLDFYLDFTASPKIVALDSRWGFHGSLGICLDTCLDTWDPKIKELEKKIKDVVLKK</sequence>
<dbReference type="OrthoDB" id="3554799at2759"/>
<evidence type="ECO:0000313" key="2">
    <source>
        <dbReference type="Proteomes" id="UP000235786"/>
    </source>
</evidence>
<dbReference type="PANTHER" id="PTHR38790:SF4">
    <property type="entry name" value="2EXR DOMAIN-CONTAINING PROTEIN"/>
    <property type="match status" value="1"/>
</dbReference>
<accession>A0A2J6RYT3</accession>